<keyword evidence="2" id="KW-1185">Reference proteome</keyword>
<dbReference type="RefSeq" id="WP_208236574.1">
    <property type="nucleotide sequence ID" value="NZ_BAAAQU010000001.1"/>
</dbReference>
<dbReference type="EMBL" id="JAGFBF010000001">
    <property type="protein sequence ID" value="MBO2988871.1"/>
    <property type="molecule type" value="Genomic_DNA"/>
</dbReference>
<dbReference type="Proteomes" id="UP000668403">
    <property type="component" value="Unassembled WGS sequence"/>
</dbReference>
<name>A0A939TJ53_9MICO</name>
<proteinExistence type="predicted"/>
<organism evidence="1 2">
    <name type="scientific">Leucobacter tardus</name>
    <dbReference type="NCBI Taxonomy" id="501483"/>
    <lineage>
        <taxon>Bacteria</taxon>
        <taxon>Bacillati</taxon>
        <taxon>Actinomycetota</taxon>
        <taxon>Actinomycetes</taxon>
        <taxon>Micrococcales</taxon>
        <taxon>Microbacteriaceae</taxon>
        <taxon>Leucobacter</taxon>
    </lineage>
</organism>
<reference evidence="1" key="1">
    <citation type="submission" date="2021-03" db="EMBL/GenBank/DDBJ databases">
        <title>Leucobacter chromiisoli sp. nov., isolated from chromium-containing soil of chemical plant.</title>
        <authorList>
            <person name="Xu Z."/>
        </authorList>
    </citation>
    <scope>NUCLEOTIDE SEQUENCE</scope>
    <source>
        <strain evidence="1">K 70/01</strain>
    </source>
</reference>
<evidence type="ECO:0000313" key="2">
    <source>
        <dbReference type="Proteomes" id="UP000668403"/>
    </source>
</evidence>
<dbReference type="AlphaFoldDB" id="A0A939TJ53"/>
<accession>A0A939TJ53</accession>
<sequence>MGVEWADSAEKHYPIADGMHAVRNRKVFLLGFDKAQDGTGEIVDLVIGPARDGQMLEVFLHRRIPQTTYLFHVLHLRPKTWRRAQEIIARRKGENP</sequence>
<protein>
    <submittedName>
        <fullName evidence="1">Uncharacterized protein</fullName>
    </submittedName>
</protein>
<gene>
    <name evidence="1" type="ORF">J4H85_02495</name>
</gene>
<comment type="caution">
    <text evidence="1">The sequence shown here is derived from an EMBL/GenBank/DDBJ whole genome shotgun (WGS) entry which is preliminary data.</text>
</comment>
<evidence type="ECO:0000313" key="1">
    <source>
        <dbReference type="EMBL" id="MBO2988871.1"/>
    </source>
</evidence>